<dbReference type="InterPro" id="IPR043128">
    <property type="entry name" value="Rev_trsase/Diguanyl_cyclase"/>
</dbReference>
<dbReference type="InterPro" id="IPR036397">
    <property type="entry name" value="RNaseH_sf"/>
</dbReference>
<dbReference type="GO" id="GO:0008233">
    <property type="term" value="F:peptidase activity"/>
    <property type="evidence" value="ECO:0007669"/>
    <property type="project" value="UniProtKB-KW"/>
</dbReference>
<dbReference type="FunFam" id="3.10.10.10:FF:000007">
    <property type="entry name" value="Retrovirus-related Pol polyprotein from transposon 17.6-like Protein"/>
    <property type="match status" value="1"/>
</dbReference>
<dbReference type="Pfam" id="PF17921">
    <property type="entry name" value="Integrase_H2C2"/>
    <property type="match status" value="1"/>
</dbReference>
<dbReference type="GO" id="GO:0003964">
    <property type="term" value="F:RNA-directed DNA polymerase activity"/>
    <property type="evidence" value="ECO:0007669"/>
    <property type="project" value="UniProtKB-KW"/>
</dbReference>
<feature type="domain" description="Reverse transcriptase" evidence="10">
    <location>
        <begin position="268"/>
        <end position="452"/>
    </location>
</feature>
<sequence length="960" mass="110171">MMIAISNYPDPAARAGLKVFATNKLIDHFLGGLPRQTVYYDEKIEIQGITEEKQQTLGTVYLHSSTGVHIFHVVSSKFPLKEQGIIEYSNPTTLPGRSICPILIQTNQQNIDNALVNHQEIHRGVFLIDSIVKVNQGKAYTYVTNTNEEELYLEIPVINVEPVEITTSPRDSFTYQINSVISNNLTQRLKLLKENLQLNHLNEEEKQSILPVIEDYNDIFHLPGDKLKGTNRISHSIITTDNVPVCVKQYRYPPIHKDEIKNQVDKLLEQDIIKSSISPYNSPLWVVPKKPDADGNKRWRLVIDFRKLNEKTIGDAYPLPNISDILDQLGKARYFSCFDLASGFHQIPMDPQDSLKTAFSTPNGHYEYKKMPFGLKNAPATFQRLMDNVLTGLQGNVCFVYLDDIVIYAQTLEEHKQKLSQIFDRIKEAGLSLQPEKCQFFKRELMYLGHIISDKGVKPNPEKIKAVEQYPIPKNHKQLKQFLGLKECSIQVEMRQQINFEKLKKLLLNEPILQYPDFDKEFLLTTDASDEGIGAILSQGKIGSDLPIAYASRTLNKAERNYDTTEKELLAIVWAVKHFRPYLYDTPITVYLLESLTQEINDPTTKQNILKQLHNSAIGGHKGVTKTLKRIQQYYSWNGMKQDVKNYIKACHDCQKRKLVREKTKAPMLITDTPSEAFEKVAIDIVGPLPETEKGHKYILTTQDQLTKFCTAYPLLDTSSITIADIIVNKYIYTFGSPKELLSDQASNISGELMKEVAKIFKIKQIKTSVYHPQSNGALERSHHVLAEYLKPYINQNQDNWDSFLDAAMFSYNTAYHEGIKISPYELIFGRKPRLPSVFVEPRQGITHKEFLVDLIDKLTYLRKNAKENLFKAKESAKEYYDKRIKPLVLDPGEYVYVLHETVRTGSKKLTDQYDGPFEIIRKLSDVNYEIKRGKRNQVLHVNKLKRAYFPLQGDDVDND</sequence>
<evidence type="ECO:0000256" key="6">
    <source>
        <dbReference type="ARBA" id="ARBA00022759"/>
    </source>
</evidence>
<evidence type="ECO:0000256" key="5">
    <source>
        <dbReference type="ARBA" id="ARBA00022722"/>
    </source>
</evidence>
<dbReference type="Pfam" id="PF22938">
    <property type="entry name" value="Integrase_p58_C"/>
    <property type="match status" value="1"/>
</dbReference>
<evidence type="ECO:0000313" key="12">
    <source>
        <dbReference type="EMBL" id="KMQ89530.1"/>
    </source>
</evidence>
<dbReference type="EC" id="2.7.7.49" evidence="1"/>
<keyword evidence="6 12" id="KW-0255">Endonuclease</keyword>
<keyword evidence="2" id="KW-0645">Protease</keyword>
<dbReference type="Proteomes" id="UP000036403">
    <property type="component" value="Unassembled WGS sequence"/>
</dbReference>
<evidence type="ECO:0000313" key="13">
    <source>
        <dbReference type="Proteomes" id="UP000036403"/>
    </source>
</evidence>
<dbReference type="GO" id="GO:0004519">
    <property type="term" value="F:endonuclease activity"/>
    <property type="evidence" value="ECO:0007669"/>
    <property type="project" value="UniProtKB-KW"/>
</dbReference>
<dbReference type="PANTHER" id="PTHR37984:SF5">
    <property type="entry name" value="PROTEIN NYNRIN-LIKE"/>
    <property type="match status" value="1"/>
</dbReference>
<keyword evidence="7" id="KW-0378">Hydrolase</keyword>
<dbReference type="InterPro" id="IPR043502">
    <property type="entry name" value="DNA/RNA_pol_sf"/>
</dbReference>
<dbReference type="GO" id="GO:0003676">
    <property type="term" value="F:nucleic acid binding"/>
    <property type="evidence" value="ECO:0007669"/>
    <property type="project" value="InterPro"/>
</dbReference>
<dbReference type="Gene3D" id="3.30.420.10">
    <property type="entry name" value="Ribonuclease H-like superfamily/Ribonuclease H"/>
    <property type="match status" value="1"/>
</dbReference>
<accession>A0A0J7NA83</accession>
<evidence type="ECO:0000256" key="8">
    <source>
        <dbReference type="ARBA" id="ARBA00022918"/>
    </source>
</evidence>
<dbReference type="InterPro" id="IPR012337">
    <property type="entry name" value="RNaseH-like_sf"/>
</dbReference>
<dbReference type="CDD" id="cd01647">
    <property type="entry name" value="RT_LTR"/>
    <property type="match status" value="1"/>
</dbReference>
<dbReference type="PaxDb" id="67767-A0A0J7NA83"/>
<dbReference type="Pfam" id="PF17919">
    <property type="entry name" value="RT_RNaseH_2"/>
    <property type="match status" value="1"/>
</dbReference>
<dbReference type="InterPro" id="IPR054465">
    <property type="entry name" value="Integrase_p58-like_C"/>
</dbReference>
<dbReference type="Gene3D" id="3.10.20.370">
    <property type="match status" value="1"/>
</dbReference>
<evidence type="ECO:0000256" key="4">
    <source>
        <dbReference type="ARBA" id="ARBA00022695"/>
    </source>
</evidence>
<dbReference type="InterPro" id="IPR001584">
    <property type="entry name" value="Integrase_cat-core"/>
</dbReference>
<dbReference type="PROSITE" id="PS50878">
    <property type="entry name" value="RT_POL"/>
    <property type="match status" value="1"/>
</dbReference>
<dbReference type="OrthoDB" id="8193822at2759"/>
<dbReference type="InterPro" id="IPR041588">
    <property type="entry name" value="Integrase_H2C2"/>
</dbReference>
<dbReference type="STRING" id="67767.A0A0J7NA83"/>
<dbReference type="Gene3D" id="3.30.70.270">
    <property type="match status" value="1"/>
</dbReference>
<dbReference type="Gene3D" id="1.10.340.70">
    <property type="match status" value="1"/>
</dbReference>
<keyword evidence="8" id="KW-0695">RNA-directed DNA polymerase</keyword>
<dbReference type="InterPro" id="IPR041577">
    <property type="entry name" value="RT_RNaseH_2"/>
</dbReference>
<keyword evidence="13" id="KW-1185">Reference proteome</keyword>
<gene>
    <name evidence="12" type="ORF">RF55_10834</name>
</gene>
<keyword evidence="3" id="KW-0808">Transferase</keyword>
<dbReference type="CDD" id="cd09274">
    <property type="entry name" value="RNase_HI_RT_Ty3"/>
    <property type="match status" value="1"/>
</dbReference>
<dbReference type="SUPFAM" id="SSF56672">
    <property type="entry name" value="DNA/RNA polymerases"/>
    <property type="match status" value="1"/>
</dbReference>
<evidence type="ECO:0000256" key="9">
    <source>
        <dbReference type="ARBA" id="ARBA00023268"/>
    </source>
</evidence>
<dbReference type="InterPro" id="IPR050951">
    <property type="entry name" value="Retrovirus_Pol_polyprotein"/>
</dbReference>
<dbReference type="PROSITE" id="PS50994">
    <property type="entry name" value="INTEGRASE"/>
    <property type="match status" value="1"/>
</dbReference>
<dbReference type="FunFam" id="1.10.340.70:FF:000001">
    <property type="entry name" value="Retrovirus-related Pol polyprotein from transposon gypsy-like Protein"/>
    <property type="match status" value="1"/>
</dbReference>
<dbReference type="EMBL" id="LBMM01007667">
    <property type="protein sequence ID" value="KMQ89530.1"/>
    <property type="molecule type" value="Genomic_DNA"/>
</dbReference>
<dbReference type="GO" id="GO:0006508">
    <property type="term" value="P:proteolysis"/>
    <property type="evidence" value="ECO:0007669"/>
    <property type="project" value="UniProtKB-KW"/>
</dbReference>
<proteinExistence type="predicted"/>
<organism evidence="12 13">
    <name type="scientific">Lasius niger</name>
    <name type="common">Black garden ant</name>
    <dbReference type="NCBI Taxonomy" id="67767"/>
    <lineage>
        <taxon>Eukaryota</taxon>
        <taxon>Metazoa</taxon>
        <taxon>Ecdysozoa</taxon>
        <taxon>Arthropoda</taxon>
        <taxon>Hexapoda</taxon>
        <taxon>Insecta</taxon>
        <taxon>Pterygota</taxon>
        <taxon>Neoptera</taxon>
        <taxon>Endopterygota</taxon>
        <taxon>Hymenoptera</taxon>
        <taxon>Apocrita</taxon>
        <taxon>Aculeata</taxon>
        <taxon>Formicoidea</taxon>
        <taxon>Formicidae</taxon>
        <taxon>Formicinae</taxon>
        <taxon>Lasius</taxon>
        <taxon>Lasius</taxon>
    </lineage>
</organism>
<keyword evidence="4" id="KW-0548">Nucleotidyltransferase</keyword>
<comment type="caution">
    <text evidence="12">The sequence shown here is derived from an EMBL/GenBank/DDBJ whole genome shotgun (WGS) entry which is preliminary data.</text>
</comment>
<evidence type="ECO:0000259" key="10">
    <source>
        <dbReference type="PROSITE" id="PS50878"/>
    </source>
</evidence>
<evidence type="ECO:0000256" key="3">
    <source>
        <dbReference type="ARBA" id="ARBA00022679"/>
    </source>
</evidence>
<evidence type="ECO:0000256" key="1">
    <source>
        <dbReference type="ARBA" id="ARBA00012493"/>
    </source>
</evidence>
<dbReference type="Pfam" id="PF00078">
    <property type="entry name" value="RVT_1"/>
    <property type="match status" value="1"/>
</dbReference>
<reference evidence="12 13" key="1">
    <citation type="submission" date="2015-04" db="EMBL/GenBank/DDBJ databases">
        <title>Lasius niger genome sequencing.</title>
        <authorList>
            <person name="Konorov E.A."/>
            <person name="Nikitin M.A."/>
            <person name="Kirill M.V."/>
            <person name="Chang P."/>
        </authorList>
    </citation>
    <scope>NUCLEOTIDE SEQUENCE [LARGE SCALE GENOMIC DNA]</scope>
    <source>
        <tissue evidence="12">Whole</tissue>
    </source>
</reference>
<evidence type="ECO:0000256" key="2">
    <source>
        <dbReference type="ARBA" id="ARBA00022670"/>
    </source>
</evidence>
<dbReference type="Gene3D" id="3.10.10.10">
    <property type="entry name" value="HIV Type 1 Reverse Transcriptase, subunit A, domain 1"/>
    <property type="match status" value="1"/>
</dbReference>
<dbReference type="AlphaFoldDB" id="A0A0J7NA83"/>
<dbReference type="GO" id="GO:0015074">
    <property type="term" value="P:DNA integration"/>
    <property type="evidence" value="ECO:0007669"/>
    <property type="project" value="InterPro"/>
</dbReference>
<evidence type="ECO:0000259" key="11">
    <source>
        <dbReference type="PROSITE" id="PS50994"/>
    </source>
</evidence>
<name>A0A0J7NA83_LASNI</name>
<keyword evidence="9" id="KW-0511">Multifunctional enzyme</keyword>
<dbReference type="FunFam" id="3.10.20.370:FF:000001">
    <property type="entry name" value="Retrovirus-related Pol polyprotein from transposon 17.6-like protein"/>
    <property type="match status" value="1"/>
</dbReference>
<dbReference type="PANTHER" id="PTHR37984">
    <property type="entry name" value="PROTEIN CBG26694"/>
    <property type="match status" value="1"/>
</dbReference>
<feature type="domain" description="Integrase catalytic" evidence="11">
    <location>
        <begin position="670"/>
        <end position="832"/>
    </location>
</feature>
<dbReference type="SUPFAM" id="SSF53098">
    <property type="entry name" value="Ribonuclease H-like"/>
    <property type="match status" value="1"/>
</dbReference>
<dbReference type="InterPro" id="IPR000477">
    <property type="entry name" value="RT_dom"/>
</dbReference>
<keyword evidence="5" id="KW-0540">Nuclease</keyword>
<dbReference type="FunFam" id="3.30.420.10:FF:000032">
    <property type="entry name" value="Retrovirus-related Pol polyprotein from transposon 297-like Protein"/>
    <property type="match status" value="1"/>
</dbReference>
<dbReference type="GO" id="GO:0042575">
    <property type="term" value="C:DNA polymerase complex"/>
    <property type="evidence" value="ECO:0007669"/>
    <property type="project" value="UniProtKB-ARBA"/>
</dbReference>
<protein>
    <recommendedName>
        <fullName evidence="1">RNA-directed DNA polymerase</fullName>
        <ecNumber evidence="1">2.7.7.49</ecNumber>
    </recommendedName>
</protein>
<evidence type="ECO:0000256" key="7">
    <source>
        <dbReference type="ARBA" id="ARBA00022801"/>
    </source>
</evidence>